<dbReference type="AlphaFoldDB" id="A0A7W7C4P2"/>
<keyword evidence="5" id="KW-1185">Reference proteome</keyword>
<keyword evidence="1" id="KW-0175">Coiled coil</keyword>
<dbReference type="Proteomes" id="UP000533598">
    <property type="component" value="Unassembled WGS sequence"/>
</dbReference>
<evidence type="ECO:0000313" key="4">
    <source>
        <dbReference type="EMBL" id="MBB4674487.1"/>
    </source>
</evidence>
<proteinExistence type="predicted"/>
<feature type="region of interest" description="Disordered" evidence="2">
    <location>
        <begin position="1"/>
        <end position="29"/>
    </location>
</feature>
<evidence type="ECO:0000256" key="3">
    <source>
        <dbReference type="SAM" id="Phobius"/>
    </source>
</evidence>
<organism evidence="4 5">
    <name type="scientific">Crossiella cryophila</name>
    <dbReference type="NCBI Taxonomy" id="43355"/>
    <lineage>
        <taxon>Bacteria</taxon>
        <taxon>Bacillati</taxon>
        <taxon>Actinomycetota</taxon>
        <taxon>Actinomycetes</taxon>
        <taxon>Pseudonocardiales</taxon>
        <taxon>Pseudonocardiaceae</taxon>
        <taxon>Crossiella</taxon>
    </lineage>
</organism>
<keyword evidence="4" id="KW-0969">Cilium</keyword>
<keyword evidence="3" id="KW-1133">Transmembrane helix</keyword>
<feature type="coiled-coil region" evidence="1">
    <location>
        <begin position="61"/>
        <end position="109"/>
    </location>
</feature>
<accession>A0A7W7C4P2</accession>
<evidence type="ECO:0000313" key="5">
    <source>
        <dbReference type="Proteomes" id="UP000533598"/>
    </source>
</evidence>
<keyword evidence="3" id="KW-0472">Membrane</keyword>
<keyword evidence="4" id="KW-0282">Flagellum</keyword>
<reference evidence="4 5" key="1">
    <citation type="submission" date="2020-08" db="EMBL/GenBank/DDBJ databases">
        <title>Sequencing the genomes of 1000 actinobacteria strains.</title>
        <authorList>
            <person name="Klenk H.-P."/>
        </authorList>
    </citation>
    <scope>NUCLEOTIDE SEQUENCE [LARGE SCALE GENOMIC DNA]</scope>
    <source>
        <strain evidence="4 5">DSM 44230</strain>
    </source>
</reference>
<evidence type="ECO:0000256" key="1">
    <source>
        <dbReference type="SAM" id="Coils"/>
    </source>
</evidence>
<keyword evidence="4" id="KW-0966">Cell projection</keyword>
<dbReference type="RefSeq" id="WP_185000605.1">
    <property type="nucleotide sequence ID" value="NZ_BAAAUI010000003.1"/>
</dbReference>
<keyword evidence="3" id="KW-0812">Transmembrane</keyword>
<sequence length="155" mass="16765">MDQHEPAAQLPPSPVFGTGMNPLPPEYEATGPARKGKALLVSLIVACALLLTGTTVVAIMLTQAENRAEMLGMQGEQAQRRLKDADKRISAARAEADAARDEASAARREVLEMHLKRLQTSECEIAASVVKDALNGRDKLYLDATLKQLAEKCKK</sequence>
<gene>
    <name evidence="4" type="ORF">HNR67_000605</name>
</gene>
<dbReference type="EMBL" id="JACHMH010000001">
    <property type="protein sequence ID" value="MBB4674487.1"/>
    <property type="molecule type" value="Genomic_DNA"/>
</dbReference>
<comment type="caution">
    <text evidence="4">The sequence shown here is derived from an EMBL/GenBank/DDBJ whole genome shotgun (WGS) entry which is preliminary data.</text>
</comment>
<name>A0A7W7C4P2_9PSEU</name>
<feature type="transmembrane region" description="Helical" evidence="3">
    <location>
        <begin position="38"/>
        <end position="61"/>
    </location>
</feature>
<evidence type="ECO:0000256" key="2">
    <source>
        <dbReference type="SAM" id="MobiDB-lite"/>
    </source>
</evidence>
<protein>
    <submittedName>
        <fullName evidence="4">Flagellar biosynthesis/type III secretory pathway M-ring protein FliF/YscJ</fullName>
    </submittedName>
</protein>